<gene>
    <name evidence="11" type="ORF">CAPTEDRAFT_188608</name>
</gene>
<feature type="domain" description="G-protein coupled receptors family 1 profile" evidence="10">
    <location>
        <begin position="36"/>
        <end position="290"/>
    </location>
</feature>
<dbReference type="EnsemblMetazoa" id="CapteT188608">
    <property type="protein sequence ID" value="CapteP188608"/>
    <property type="gene ID" value="CapteG188608"/>
</dbReference>
<dbReference type="InterPro" id="IPR050569">
    <property type="entry name" value="TAAR"/>
</dbReference>
<dbReference type="CDD" id="cd00637">
    <property type="entry name" value="7tm_classA_rhodopsin-like"/>
    <property type="match status" value="1"/>
</dbReference>
<evidence type="ECO:0000256" key="7">
    <source>
        <dbReference type="ARBA" id="ARBA00023170"/>
    </source>
</evidence>
<evidence type="ECO:0000256" key="4">
    <source>
        <dbReference type="ARBA" id="ARBA00022989"/>
    </source>
</evidence>
<feature type="transmembrane region" description="Helical" evidence="9">
    <location>
        <begin position="100"/>
        <end position="120"/>
    </location>
</feature>
<keyword evidence="4 9" id="KW-1133">Transmembrane helix</keyword>
<keyword evidence="7" id="KW-0675">Receptor</keyword>
<feature type="transmembrane region" description="Helical" evidence="9">
    <location>
        <begin position="275"/>
        <end position="294"/>
    </location>
</feature>
<comment type="subcellular location">
    <subcellularLocation>
        <location evidence="1">Cell membrane</location>
        <topology evidence="1">Multi-pass membrane protein</topology>
    </subcellularLocation>
</comment>
<keyword evidence="2" id="KW-1003">Cell membrane</keyword>
<feature type="transmembrane region" description="Helical" evidence="9">
    <location>
        <begin position="132"/>
        <end position="155"/>
    </location>
</feature>
<feature type="transmembrane region" description="Helical" evidence="9">
    <location>
        <begin position="57"/>
        <end position="80"/>
    </location>
</feature>
<feature type="transmembrane region" description="Helical" evidence="9">
    <location>
        <begin position="230"/>
        <end position="255"/>
    </location>
</feature>
<reference evidence="11 13" key="2">
    <citation type="journal article" date="2013" name="Nature">
        <title>Insights into bilaterian evolution from three spiralian genomes.</title>
        <authorList>
            <person name="Simakov O."/>
            <person name="Marletaz F."/>
            <person name="Cho S.J."/>
            <person name="Edsinger-Gonzales E."/>
            <person name="Havlak P."/>
            <person name="Hellsten U."/>
            <person name="Kuo D.H."/>
            <person name="Larsson T."/>
            <person name="Lv J."/>
            <person name="Arendt D."/>
            <person name="Savage R."/>
            <person name="Osoegawa K."/>
            <person name="de Jong P."/>
            <person name="Grimwood J."/>
            <person name="Chapman J.A."/>
            <person name="Shapiro H."/>
            <person name="Aerts A."/>
            <person name="Otillar R.P."/>
            <person name="Terry A.Y."/>
            <person name="Boore J.L."/>
            <person name="Grigoriev I.V."/>
            <person name="Lindberg D.R."/>
            <person name="Seaver E.C."/>
            <person name="Weisblat D.A."/>
            <person name="Putnam N.H."/>
            <person name="Rokhsar D.S."/>
        </authorList>
    </citation>
    <scope>NUCLEOTIDE SEQUENCE</scope>
    <source>
        <strain evidence="11 13">I ESC-2004</strain>
    </source>
</reference>
<keyword evidence="5" id="KW-0297">G-protein coupled receptor</keyword>
<keyword evidence="13" id="KW-1185">Reference proteome</keyword>
<evidence type="ECO:0000256" key="3">
    <source>
        <dbReference type="ARBA" id="ARBA00022692"/>
    </source>
</evidence>
<dbReference type="InterPro" id="IPR000276">
    <property type="entry name" value="GPCR_Rhodpsn"/>
</dbReference>
<dbReference type="EMBL" id="KB311865">
    <property type="protein sequence ID" value="ELT88446.1"/>
    <property type="molecule type" value="Genomic_DNA"/>
</dbReference>
<evidence type="ECO:0000313" key="13">
    <source>
        <dbReference type="Proteomes" id="UP000014760"/>
    </source>
</evidence>
<dbReference type="PANTHER" id="PTHR24249">
    <property type="entry name" value="HISTAMINE RECEPTOR-RELATED G-PROTEIN COUPLED RECEPTOR"/>
    <property type="match status" value="1"/>
</dbReference>
<dbReference type="PANTHER" id="PTHR24249:SF372">
    <property type="entry name" value="G-PROTEIN COUPLED RECEPTORS FAMILY 1 PROFILE DOMAIN-CONTAINING PROTEIN"/>
    <property type="match status" value="1"/>
</dbReference>
<evidence type="ECO:0000256" key="5">
    <source>
        <dbReference type="ARBA" id="ARBA00023040"/>
    </source>
</evidence>
<dbReference type="GO" id="GO:0004930">
    <property type="term" value="F:G protein-coupled receptor activity"/>
    <property type="evidence" value="ECO:0007669"/>
    <property type="project" value="UniProtKB-KW"/>
</dbReference>
<dbReference type="Proteomes" id="UP000014760">
    <property type="component" value="Unassembled WGS sequence"/>
</dbReference>
<name>R7TBG7_CAPTE</name>
<keyword evidence="8" id="KW-0807">Transducer</keyword>
<evidence type="ECO:0000313" key="12">
    <source>
        <dbReference type="EnsemblMetazoa" id="CapteP188608"/>
    </source>
</evidence>
<feature type="transmembrane region" description="Helical" evidence="9">
    <location>
        <begin position="175"/>
        <end position="200"/>
    </location>
</feature>
<dbReference type="PROSITE" id="PS50262">
    <property type="entry name" value="G_PROTEIN_RECEP_F1_2"/>
    <property type="match status" value="1"/>
</dbReference>
<keyword evidence="3 9" id="KW-0812">Transmembrane</keyword>
<evidence type="ECO:0000256" key="6">
    <source>
        <dbReference type="ARBA" id="ARBA00023136"/>
    </source>
</evidence>
<reference evidence="13" key="1">
    <citation type="submission" date="2012-12" db="EMBL/GenBank/DDBJ databases">
        <authorList>
            <person name="Hellsten U."/>
            <person name="Grimwood J."/>
            <person name="Chapman J.A."/>
            <person name="Shapiro H."/>
            <person name="Aerts A."/>
            <person name="Otillar R.P."/>
            <person name="Terry A.Y."/>
            <person name="Boore J.L."/>
            <person name="Simakov O."/>
            <person name="Marletaz F."/>
            <person name="Cho S.-J."/>
            <person name="Edsinger-Gonzales E."/>
            <person name="Havlak P."/>
            <person name="Kuo D.-H."/>
            <person name="Larsson T."/>
            <person name="Lv J."/>
            <person name="Arendt D."/>
            <person name="Savage R."/>
            <person name="Osoegawa K."/>
            <person name="de Jong P."/>
            <person name="Lindberg D.R."/>
            <person name="Seaver E.C."/>
            <person name="Weisblat D.A."/>
            <person name="Putnam N.H."/>
            <person name="Grigoriev I.V."/>
            <person name="Rokhsar D.S."/>
        </authorList>
    </citation>
    <scope>NUCLEOTIDE SEQUENCE</scope>
    <source>
        <strain evidence="13">I ESC-2004</strain>
    </source>
</reference>
<dbReference type="GO" id="GO:0005886">
    <property type="term" value="C:plasma membrane"/>
    <property type="evidence" value="ECO:0007669"/>
    <property type="project" value="UniProtKB-SubCell"/>
</dbReference>
<sequence>MEPAPIVPSDYYPWHILASTSWFVVYMIVCLSIILLNALTLGIVLKEKLAREASRNVFLTNLLVSNTSGGTALAMMVVLYAGKGDDSICLLFIHLNMWNYQVNTSSLICLMADQLIAIVYPLRHTQLLSSKVIGTATVLIWVAPVIHSLVFAFGIGGHNLCFPLLTKENMRVIGIFLLVTLDIIPITLALIFNIPILIIARKKIQEVWAVQISSTANGPRNSFLQIWRSILTTTIMVGTMVLTAGPFCLVIVLVISSKTPYPHGRYADFERICQGVLSISVNYLVSPFIYAWKIPQVKRFYLKMFMQLKCKGE</sequence>
<proteinExistence type="predicted"/>
<dbReference type="SUPFAM" id="SSF81321">
    <property type="entry name" value="Family A G protein-coupled receptor-like"/>
    <property type="match status" value="1"/>
</dbReference>
<dbReference type="InterPro" id="IPR017452">
    <property type="entry name" value="GPCR_Rhodpsn_7TM"/>
</dbReference>
<protein>
    <recommendedName>
        <fullName evidence="10">G-protein coupled receptors family 1 profile domain-containing protein</fullName>
    </recommendedName>
</protein>
<dbReference type="Gene3D" id="1.20.1070.10">
    <property type="entry name" value="Rhodopsin 7-helix transmembrane proteins"/>
    <property type="match status" value="1"/>
</dbReference>
<evidence type="ECO:0000256" key="8">
    <source>
        <dbReference type="ARBA" id="ARBA00023224"/>
    </source>
</evidence>
<keyword evidence="6 9" id="KW-0472">Membrane</keyword>
<feature type="transmembrane region" description="Helical" evidence="9">
    <location>
        <begin position="20"/>
        <end position="45"/>
    </location>
</feature>
<dbReference type="EMBL" id="AMQN01015410">
    <property type="status" value="NOT_ANNOTATED_CDS"/>
    <property type="molecule type" value="Genomic_DNA"/>
</dbReference>
<organism evidence="11">
    <name type="scientific">Capitella teleta</name>
    <name type="common">Polychaete worm</name>
    <dbReference type="NCBI Taxonomy" id="283909"/>
    <lineage>
        <taxon>Eukaryota</taxon>
        <taxon>Metazoa</taxon>
        <taxon>Spiralia</taxon>
        <taxon>Lophotrochozoa</taxon>
        <taxon>Annelida</taxon>
        <taxon>Polychaeta</taxon>
        <taxon>Sedentaria</taxon>
        <taxon>Scolecida</taxon>
        <taxon>Capitellidae</taxon>
        <taxon>Capitella</taxon>
    </lineage>
</organism>
<evidence type="ECO:0000256" key="9">
    <source>
        <dbReference type="SAM" id="Phobius"/>
    </source>
</evidence>
<dbReference type="AlphaFoldDB" id="R7TBG7"/>
<evidence type="ECO:0000313" key="11">
    <source>
        <dbReference type="EMBL" id="ELT88446.1"/>
    </source>
</evidence>
<evidence type="ECO:0000256" key="2">
    <source>
        <dbReference type="ARBA" id="ARBA00022475"/>
    </source>
</evidence>
<evidence type="ECO:0000256" key="1">
    <source>
        <dbReference type="ARBA" id="ARBA00004651"/>
    </source>
</evidence>
<evidence type="ECO:0000259" key="10">
    <source>
        <dbReference type="PROSITE" id="PS50262"/>
    </source>
</evidence>
<reference evidence="12" key="3">
    <citation type="submission" date="2015-06" db="UniProtKB">
        <authorList>
            <consortium name="EnsemblMetazoa"/>
        </authorList>
    </citation>
    <scope>IDENTIFICATION</scope>
</reference>
<accession>R7TBG7</accession>
<dbReference type="Pfam" id="PF00001">
    <property type="entry name" value="7tm_1"/>
    <property type="match status" value="1"/>
</dbReference>
<dbReference type="HOGENOM" id="CLU_832207_0_0_1"/>